<dbReference type="AlphaFoldDB" id="A0A4R6PPZ9"/>
<reference evidence="1 2" key="1">
    <citation type="submission" date="2019-03" db="EMBL/GenBank/DDBJ databases">
        <title>Freshwater and sediment microbial communities from various areas in North America, analyzing microbe dynamics in response to fracking.</title>
        <authorList>
            <person name="Lamendella R."/>
        </authorList>
    </citation>
    <scope>NUCLEOTIDE SEQUENCE [LARGE SCALE GENOMIC DNA]</scope>
    <source>
        <strain evidence="1 2">18_TX</strain>
    </source>
</reference>
<comment type="caution">
    <text evidence="1">The sequence shown here is derived from an EMBL/GenBank/DDBJ whole genome shotgun (WGS) entry which is preliminary data.</text>
</comment>
<dbReference type="Proteomes" id="UP000295531">
    <property type="component" value="Unassembled WGS sequence"/>
</dbReference>
<proteinExistence type="predicted"/>
<accession>A0A4R6PPZ9</accession>
<evidence type="ECO:0000313" key="2">
    <source>
        <dbReference type="Proteomes" id="UP000295531"/>
    </source>
</evidence>
<dbReference type="EMBL" id="SNXI01000001">
    <property type="protein sequence ID" value="TDP40602.1"/>
    <property type="molecule type" value="Genomic_DNA"/>
</dbReference>
<name>A0A4R6PPZ9_9GAMM</name>
<dbReference type="SUPFAM" id="SSF53850">
    <property type="entry name" value="Periplasmic binding protein-like II"/>
    <property type="match status" value="1"/>
</dbReference>
<sequence>MIVARLVTVLLILLGAVLPLDTAIAQDPDIRFGVNAAPPFHIPDSMQQKQQIPAGFCDALVETVSQQLPDYTIEVSRLPQIRIRRLMKREQNLCFPCLIKRSSYNPDYYFSDTVNLYPPHGIITRKSVAEQLRQQFGEQISFADIASQTELRFAQPSGRKYGDIQPILEEHLIDTDKYQDVFGNNATYNLLSMIATDRVDYTVDYPMMIKLYQQLGAVNTAESQLTFIPITEYQQKPIIGAIGCARTPWGKQAIDAINSVLPKIKQNKEFNRSLDFWLGTDRPK</sequence>
<protein>
    <submittedName>
        <fullName evidence="1">Uncharacterized protein (TIGR02285 family)</fullName>
    </submittedName>
</protein>
<keyword evidence="2" id="KW-1185">Reference proteome</keyword>
<evidence type="ECO:0000313" key="1">
    <source>
        <dbReference type="EMBL" id="TDP40602.1"/>
    </source>
</evidence>
<gene>
    <name evidence="1" type="ORF">DEU29_101146</name>
</gene>
<organism evidence="1 2">
    <name type="scientific">Idiomarina aquatica</name>
    <dbReference type="NCBI Taxonomy" id="1327752"/>
    <lineage>
        <taxon>Bacteria</taxon>
        <taxon>Pseudomonadati</taxon>
        <taxon>Pseudomonadota</taxon>
        <taxon>Gammaproteobacteria</taxon>
        <taxon>Alteromonadales</taxon>
        <taxon>Idiomarinaceae</taxon>
        <taxon>Idiomarina</taxon>
    </lineage>
</organism>